<keyword evidence="1" id="KW-0862">Zinc</keyword>
<keyword evidence="1" id="KW-0479">Metal-binding</keyword>
<feature type="domain" description="RING-type" evidence="4">
    <location>
        <begin position="159"/>
        <end position="201"/>
    </location>
</feature>
<evidence type="ECO:0000259" key="4">
    <source>
        <dbReference type="PROSITE" id="PS50089"/>
    </source>
</evidence>
<comment type="caution">
    <text evidence="5">The sequence shown here is derived from an EMBL/GenBank/DDBJ whole genome shotgun (WGS) entry which is preliminary data.</text>
</comment>
<dbReference type="Pfam" id="PF13639">
    <property type="entry name" value="zf-RING_2"/>
    <property type="match status" value="1"/>
</dbReference>
<dbReference type="PANTHER" id="PTHR22765">
    <property type="entry name" value="RING FINGER AND PROTEASE ASSOCIATED DOMAIN-CONTAINING"/>
    <property type="match status" value="1"/>
</dbReference>
<organism evidence="5 6">
    <name type="scientific">Lasiosphaeria miniovina</name>
    <dbReference type="NCBI Taxonomy" id="1954250"/>
    <lineage>
        <taxon>Eukaryota</taxon>
        <taxon>Fungi</taxon>
        <taxon>Dikarya</taxon>
        <taxon>Ascomycota</taxon>
        <taxon>Pezizomycotina</taxon>
        <taxon>Sordariomycetes</taxon>
        <taxon>Sordariomycetidae</taxon>
        <taxon>Sordariales</taxon>
        <taxon>Lasiosphaeriaceae</taxon>
        <taxon>Lasiosphaeria</taxon>
    </lineage>
</organism>
<evidence type="ECO:0000256" key="3">
    <source>
        <dbReference type="SAM" id="Phobius"/>
    </source>
</evidence>
<dbReference type="PROSITE" id="PS50089">
    <property type="entry name" value="ZF_RING_2"/>
    <property type="match status" value="1"/>
</dbReference>
<dbReference type="AlphaFoldDB" id="A0AA40BIA9"/>
<reference evidence="5" key="1">
    <citation type="submission" date="2023-06" db="EMBL/GenBank/DDBJ databases">
        <title>Genome-scale phylogeny and comparative genomics of the fungal order Sordariales.</title>
        <authorList>
            <consortium name="Lawrence Berkeley National Laboratory"/>
            <person name="Hensen N."/>
            <person name="Bonometti L."/>
            <person name="Westerberg I."/>
            <person name="Brannstrom I.O."/>
            <person name="Guillou S."/>
            <person name="Cros-Aarteil S."/>
            <person name="Calhoun S."/>
            <person name="Haridas S."/>
            <person name="Kuo A."/>
            <person name="Mondo S."/>
            <person name="Pangilinan J."/>
            <person name="Riley R."/>
            <person name="LaButti K."/>
            <person name="Andreopoulos B."/>
            <person name="Lipzen A."/>
            <person name="Chen C."/>
            <person name="Yanf M."/>
            <person name="Daum C."/>
            <person name="Ng V."/>
            <person name="Clum A."/>
            <person name="Steindorff A."/>
            <person name="Ohm R."/>
            <person name="Martin F."/>
            <person name="Silar P."/>
            <person name="Natvig D."/>
            <person name="Lalanne C."/>
            <person name="Gautier V."/>
            <person name="Ament-velasquez S.L."/>
            <person name="Kruys A."/>
            <person name="Hutchinson M.I."/>
            <person name="Powell A.J."/>
            <person name="Barry K."/>
            <person name="Miller A.N."/>
            <person name="Grigoriev I.V."/>
            <person name="Debuchy R."/>
            <person name="Gladieux P."/>
            <person name="Thoren M.H."/>
            <person name="Johannesson H."/>
        </authorList>
    </citation>
    <scope>NUCLEOTIDE SEQUENCE</scope>
    <source>
        <strain evidence="5">SMH2392-1A</strain>
    </source>
</reference>
<dbReference type="InterPro" id="IPR001841">
    <property type="entry name" value="Znf_RING"/>
</dbReference>
<keyword evidence="3" id="KW-0812">Transmembrane</keyword>
<dbReference type="PANTHER" id="PTHR22765:SF416">
    <property type="entry name" value="E3 UBIQUITIN-PROTEIN LIGASE GODZILLA"/>
    <property type="match status" value="1"/>
</dbReference>
<dbReference type="InterPro" id="IPR051826">
    <property type="entry name" value="E3_ubiquitin-ligase_domain"/>
</dbReference>
<gene>
    <name evidence="5" type="ORF">B0T26DRAFT_80618</name>
</gene>
<dbReference type="Proteomes" id="UP001172101">
    <property type="component" value="Unassembled WGS sequence"/>
</dbReference>
<dbReference type="EMBL" id="JAUIRO010000001">
    <property type="protein sequence ID" value="KAK0734740.1"/>
    <property type="molecule type" value="Genomic_DNA"/>
</dbReference>
<dbReference type="SUPFAM" id="SSF57850">
    <property type="entry name" value="RING/U-box"/>
    <property type="match status" value="1"/>
</dbReference>
<keyword evidence="1" id="KW-0863">Zinc-finger</keyword>
<dbReference type="GO" id="GO:0005737">
    <property type="term" value="C:cytoplasm"/>
    <property type="evidence" value="ECO:0007669"/>
    <property type="project" value="TreeGrafter"/>
</dbReference>
<feature type="region of interest" description="Disordered" evidence="2">
    <location>
        <begin position="75"/>
        <end position="104"/>
    </location>
</feature>
<dbReference type="SMART" id="SM00184">
    <property type="entry name" value="RING"/>
    <property type="match status" value="1"/>
</dbReference>
<name>A0AA40BIA9_9PEZI</name>
<dbReference type="GO" id="GO:0008270">
    <property type="term" value="F:zinc ion binding"/>
    <property type="evidence" value="ECO:0007669"/>
    <property type="project" value="UniProtKB-KW"/>
</dbReference>
<evidence type="ECO:0000256" key="1">
    <source>
        <dbReference type="PROSITE-ProRule" id="PRU00175"/>
    </source>
</evidence>
<feature type="transmembrane region" description="Helical" evidence="3">
    <location>
        <begin position="20"/>
        <end position="38"/>
    </location>
</feature>
<dbReference type="GO" id="GO:0061630">
    <property type="term" value="F:ubiquitin protein ligase activity"/>
    <property type="evidence" value="ECO:0007669"/>
    <property type="project" value="TreeGrafter"/>
</dbReference>
<evidence type="ECO:0000256" key="2">
    <source>
        <dbReference type="SAM" id="MobiDB-lite"/>
    </source>
</evidence>
<dbReference type="GeneID" id="85330453"/>
<proteinExistence type="predicted"/>
<evidence type="ECO:0000313" key="6">
    <source>
        <dbReference type="Proteomes" id="UP001172101"/>
    </source>
</evidence>
<accession>A0AA40BIA9</accession>
<keyword evidence="3" id="KW-1133">Transmembrane helix</keyword>
<evidence type="ECO:0000313" key="5">
    <source>
        <dbReference type="EMBL" id="KAK0734740.1"/>
    </source>
</evidence>
<keyword evidence="6" id="KW-1185">Reference proteome</keyword>
<dbReference type="RefSeq" id="XP_060303617.1">
    <property type="nucleotide sequence ID" value="XM_060447183.1"/>
</dbReference>
<protein>
    <recommendedName>
        <fullName evidence="4">RING-type domain-containing protein</fullName>
    </recommendedName>
</protein>
<dbReference type="InterPro" id="IPR013083">
    <property type="entry name" value="Znf_RING/FYVE/PHD"/>
</dbReference>
<dbReference type="Gene3D" id="3.30.40.10">
    <property type="entry name" value="Zinc/RING finger domain, C3HC4 (zinc finger)"/>
    <property type="match status" value="1"/>
</dbReference>
<sequence length="227" mass="24426">MPAVSESTKPSLSSGPPATSIILSITLAILMLASMCVARRSRSPLPISESAHARAMGAAGRSRARSEVLEAIPVVKYGRGTPPPTGDQGRGKASSLTSGPRDRSASLLRAVNPARRPRLLALLALRRWYLDRKTWARSLCYEANASLPDAEEGLAVESCAICTEDFTHGTDVRRLPCTHLFHPACIDPWFLDFSATCPLCRVEIEAGQTGPLVVEPRRAAIARESRG</sequence>
<keyword evidence="3" id="KW-0472">Membrane</keyword>
<dbReference type="GO" id="GO:0006511">
    <property type="term" value="P:ubiquitin-dependent protein catabolic process"/>
    <property type="evidence" value="ECO:0007669"/>
    <property type="project" value="TreeGrafter"/>
</dbReference>
<dbReference type="CDD" id="cd16454">
    <property type="entry name" value="RING-H2_PA-TM-RING"/>
    <property type="match status" value="1"/>
</dbReference>